<comment type="caution">
    <text evidence="2">The sequence shown here is derived from an EMBL/GenBank/DDBJ whole genome shotgun (WGS) entry which is preliminary data.</text>
</comment>
<evidence type="ECO:0000256" key="1">
    <source>
        <dbReference type="SAM" id="SignalP"/>
    </source>
</evidence>
<organism evidence="2 3">
    <name type="scientific">Reticulomyxa filosa</name>
    <dbReference type="NCBI Taxonomy" id="46433"/>
    <lineage>
        <taxon>Eukaryota</taxon>
        <taxon>Sar</taxon>
        <taxon>Rhizaria</taxon>
        <taxon>Retaria</taxon>
        <taxon>Foraminifera</taxon>
        <taxon>Monothalamids</taxon>
        <taxon>Reticulomyxidae</taxon>
        <taxon>Reticulomyxa</taxon>
    </lineage>
</organism>
<evidence type="ECO:0000313" key="2">
    <source>
        <dbReference type="EMBL" id="ETO30211.1"/>
    </source>
</evidence>
<protein>
    <submittedName>
        <fullName evidence="2">Uncharacterized protein</fullName>
    </submittedName>
</protein>
<reference evidence="2 3" key="1">
    <citation type="journal article" date="2013" name="Curr. Biol.">
        <title>The Genome of the Foraminiferan Reticulomyxa filosa.</title>
        <authorList>
            <person name="Glockner G."/>
            <person name="Hulsmann N."/>
            <person name="Schleicher M."/>
            <person name="Noegel A.A."/>
            <person name="Eichinger L."/>
            <person name="Gallinger C."/>
            <person name="Pawlowski J."/>
            <person name="Sierra R."/>
            <person name="Euteneuer U."/>
            <person name="Pillet L."/>
            <person name="Moustafa A."/>
            <person name="Platzer M."/>
            <person name="Groth M."/>
            <person name="Szafranski K."/>
            <person name="Schliwa M."/>
        </authorList>
    </citation>
    <scope>NUCLEOTIDE SEQUENCE [LARGE SCALE GENOMIC DNA]</scope>
</reference>
<proteinExistence type="predicted"/>
<keyword evidence="1" id="KW-0732">Signal</keyword>
<dbReference type="AlphaFoldDB" id="X6NW34"/>
<gene>
    <name evidence="2" type="ORF">RFI_06909</name>
</gene>
<feature type="signal peptide" evidence="1">
    <location>
        <begin position="1"/>
        <end position="22"/>
    </location>
</feature>
<name>X6NW34_RETFI</name>
<accession>X6NW34</accession>
<keyword evidence="3" id="KW-1185">Reference proteome</keyword>
<dbReference type="Proteomes" id="UP000023152">
    <property type="component" value="Unassembled WGS sequence"/>
</dbReference>
<sequence length="313" mass="34429">MLKVVSLLISLLIFGANVVARARTCNENDDCIISCSSANNTCNGQKIVCPTSNSSQSYLCMISCLDAYSCMNTTIEAGKSVSTLIFESLQANASHSVGNVCQCCTGWLFFFFVTIKLKKKKNQELISNGAEDVEILCSGSDACDKMDLKVIKAHSVTVTVNSTHGQNVDYGSHSIYLVIQDSEDVSLNCLTDNSCYTHSWFLQNNHNVFLVCNGSNACGQNQIYINQSFQVVFQGPLKTLCCLLVSMEKKYKYIYIILCIRTYVYISKADGVTWFTVRSSDGALHEGHFELSNIQNFLLDIAGSGNASLSAWQ</sequence>
<evidence type="ECO:0000313" key="3">
    <source>
        <dbReference type="Proteomes" id="UP000023152"/>
    </source>
</evidence>
<feature type="non-terminal residue" evidence="2">
    <location>
        <position position="313"/>
    </location>
</feature>
<feature type="chain" id="PRO_5004975606" evidence="1">
    <location>
        <begin position="23"/>
        <end position="313"/>
    </location>
</feature>
<dbReference type="EMBL" id="ASPP01005620">
    <property type="protein sequence ID" value="ETO30211.1"/>
    <property type="molecule type" value="Genomic_DNA"/>
</dbReference>